<proteinExistence type="predicted"/>
<keyword evidence="2 5" id="KW-0251">Elongation factor</keyword>
<dbReference type="SUPFAM" id="SSF52540">
    <property type="entry name" value="P-loop containing nucleoside triphosphate hydrolases"/>
    <property type="match status" value="1"/>
</dbReference>
<dbReference type="PANTHER" id="PTHR42908:SF10">
    <property type="entry name" value="EUKARYOTIC TRANSLATION ELONGATION FACTOR 2"/>
    <property type="match status" value="1"/>
</dbReference>
<accession>A0A9P6IW94</accession>
<dbReference type="AlphaFoldDB" id="A0A9P6IW94"/>
<dbReference type="Gene3D" id="3.40.50.300">
    <property type="entry name" value="P-loop containing nucleotide triphosphate hydrolases"/>
    <property type="match status" value="1"/>
</dbReference>
<evidence type="ECO:0000313" key="6">
    <source>
        <dbReference type="Proteomes" id="UP000749646"/>
    </source>
</evidence>
<comment type="caution">
    <text evidence="5">The sequence shown here is derived from an EMBL/GenBank/DDBJ whole genome shotgun (WGS) entry which is preliminary data.</text>
</comment>
<dbReference type="GO" id="GO:0005829">
    <property type="term" value="C:cytosol"/>
    <property type="evidence" value="ECO:0007669"/>
    <property type="project" value="TreeGrafter"/>
</dbReference>
<feature type="domain" description="Tr-type G" evidence="4">
    <location>
        <begin position="5"/>
        <end position="198"/>
    </location>
</feature>
<dbReference type="InterPro" id="IPR005225">
    <property type="entry name" value="Small_GTP-bd"/>
</dbReference>
<evidence type="ECO:0000259" key="4">
    <source>
        <dbReference type="PROSITE" id="PS51722"/>
    </source>
</evidence>
<organism evidence="5 6">
    <name type="scientific">Modicella reniformis</name>
    <dbReference type="NCBI Taxonomy" id="1440133"/>
    <lineage>
        <taxon>Eukaryota</taxon>
        <taxon>Fungi</taxon>
        <taxon>Fungi incertae sedis</taxon>
        <taxon>Mucoromycota</taxon>
        <taxon>Mortierellomycotina</taxon>
        <taxon>Mortierellomycetes</taxon>
        <taxon>Mortierellales</taxon>
        <taxon>Mortierellaceae</taxon>
        <taxon>Modicella</taxon>
    </lineage>
</organism>
<dbReference type="EMBL" id="JAAAHW010007241">
    <property type="protein sequence ID" value="KAF9949901.1"/>
    <property type="molecule type" value="Genomic_DNA"/>
</dbReference>
<evidence type="ECO:0000256" key="1">
    <source>
        <dbReference type="ARBA" id="ARBA00022490"/>
    </source>
</evidence>
<dbReference type="GO" id="GO:0003746">
    <property type="term" value="F:translation elongation factor activity"/>
    <property type="evidence" value="ECO:0007669"/>
    <property type="project" value="UniProtKB-KW"/>
</dbReference>
<dbReference type="InterPro" id="IPR027417">
    <property type="entry name" value="P-loop_NTPase"/>
</dbReference>
<dbReference type="InterPro" id="IPR000795">
    <property type="entry name" value="T_Tr_GTP-bd_dom"/>
</dbReference>
<name>A0A9P6IW94_9FUNG</name>
<evidence type="ECO:0000256" key="2">
    <source>
        <dbReference type="ARBA" id="ARBA00022768"/>
    </source>
</evidence>
<protein>
    <submittedName>
        <fullName evidence="5">Elongation factor 2</fullName>
    </submittedName>
</protein>
<dbReference type="GO" id="GO:0043022">
    <property type="term" value="F:ribosome binding"/>
    <property type="evidence" value="ECO:0007669"/>
    <property type="project" value="TreeGrafter"/>
</dbReference>
<dbReference type="PROSITE" id="PS51722">
    <property type="entry name" value="G_TR_2"/>
    <property type="match status" value="1"/>
</dbReference>
<dbReference type="PANTHER" id="PTHR42908">
    <property type="entry name" value="TRANSLATION ELONGATION FACTOR-RELATED"/>
    <property type="match status" value="1"/>
</dbReference>
<dbReference type="PRINTS" id="PR00315">
    <property type="entry name" value="ELONGATNFCT"/>
</dbReference>
<dbReference type="OrthoDB" id="364892at2759"/>
<keyword evidence="1" id="KW-0963">Cytoplasm</keyword>
<dbReference type="GO" id="GO:1990904">
    <property type="term" value="C:ribonucleoprotein complex"/>
    <property type="evidence" value="ECO:0007669"/>
    <property type="project" value="TreeGrafter"/>
</dbReference>
<dbReference type="NCBIfam" id="TIGR00231">
    <property type="entry name" value="small_GTP"/>
    <property type="match status" value="1"/>
</dbReference>
<keyword evidence="3" id="KW-0648">Protein biosynthesis</keyword>
<dbReference type="Pfam" id="PF00009">
    <property type="entry name" value="GTP_EFTU"/>
    <property type="match status" value="1"/>
</dbReference>
<gene>
    <name evidence="5" type="primary">EFT1_5</name>
    <name evidence="5" type="ORF">BGZ65_006991</name>
</gene>
<evidence type="ECO:0000313" key="5">
    <source>
        <dbReference type="EMBL" id="KAF9949901.1"/>
    </source>
</evidence>
<dbReference type="GO" id="GO:0005525">
    <property type="term" value="F:GTP binding"/>
    <property type="evidence" value="ECO:0007669"/>
    <property type="project" value="InterPro"/>
</dbReference>
<dbReference type="Proteomes" id="UP000749646">
    <property type="component" value="Unassembled WGS sequence"/>
</dbReference>
<dbReference type="GO" id="GO:0003924">
    <property type="term" value="F:GTPase activity"/>
    <property type="evidence" value="ECO:0007669"/>
    <property type="project" value="InterPro"/>
</dbReference>
<reference evidence="5" key="1">
    <citation type="journal article" date="2020" name="Fungal Divers.">
        <title>Resolving the Mortierellaceae phylogeny through synthesis of multi-gene phylogenetics and phylogenomics.</title>
        <authorList>
            <person name="Vandepol N."/>
            <person name="Liber J."/>
            <person name="Desiro A."/>
            <person name="Na H."/>
            <person name="Kennedy M."/>
            <person name="Barry K."/>
            <person name="Grigoriev I.V."/>
            <person name="Miller A.N."/>
            <person name="O'Donnell K."/>
            <person name="Stajich J.E."/>
            <person name="Bonito G."/>
        </authorList>
    </citation>
    <scope>NUCLEOTIDE SEQUENCE</scope>
    <source>
        <strain evidence="5">MES-2147</strain>
    </source>
</reference>
<sequence>MSNATNIRNISVIGHQKHGKSTLANTLAFVAGISPHEDEKDRDITIKPTIFPLYFEIPPKDQGDITQGINGSVFLINLVDSPGHVDLLPETTAALGITDGALVVIDCIEGICNQARVMLRQTLIQRIKPVAVINKIDRVFDEFHYSKEDLYQSFKQTVESVNTIISTFSDKTFSDLMVHPEKGSVAFASGLQGWASIR</sequence>
<keyword evidence="6" id="KW-1185">Reference proteome</keyword>
<evidence type="ECO:0000256" key="3">
    <source>
        <dbReference type="ARBA" id="ARBA00022917"/>
    </source>
</evidence>